<evidence type="ECO:0000256" key="3">
    <source>
        <dbReference type="ARBA" id="ARBA00022679"/>
    </source>
</evidence>
<dbReference type="OrthoDB" id="201007at2759"/>
<dbReference type="InterPro" id="IPR039753">
    <property type="entry name" value="RG7MT1"/>
</dbReference>
<keyword evidence="2 9" id="KW-0489">Methyltransferase</keyword>
<evidence type="ECO:0000256" key="6">
    <source>
        <dbReference type="ARBA" id="ARBA00023042"/>
    </source>
</evidence>
<dbReference type="InterPro" id="IPR004971">
    <property type="entry name" value="mRNA_G-N7_MeTrfase_dom"/>
</dbReference>
<dbReference type="Gene3D" id="3.40.50.150">
    <property type="entry name" value="Vaccinia Virus protein VP39"/>
    <property type="match status" value="1"/>
</dbReference>
<proteinExistence type="predicted"/>
<evidence type="ECO:0000256" key="5">
    <source>
        <dbReference type="ARBA" id="ARBA00022884"/>
    </source>
</evidence>
<evidence type="ECO:0000256" key="7">
    <source>
        <dbReference type="ARBA" id="ARBA00044712"/>
    </source>
</evidence>
<keyword evidence="3 9" id="KW-0808">Transferase</keyword>
<keyword evidence="10" id="KW-1185">Reference proteome</keyword>
<keyword evidence="6" id="KW-0506">mRNA capping</keyword>
<keyword evidence="6" id="KW-0507">mRNA processing</keyword>
<dbReference type="PROSITE" id="PS51562">
    <property type="entry name" value="RNA_CAP0_MT"/>
    <property type="match status" value="1"/>
</dbReference>
<dbReference type="STRING" id="478820.A0A196SCK7"/>
<dbReference type="Proteomes" id="UP000078348">
    <property type="component" value="Unassembled WGS sequence"/>
</dbReference>
<organism evidence="9 10">
    <name type="scientific">Blastocystis sp. subtype 1 (strain ATCC 50177 / NandII)</name>
    <dbReference type="NCBI Taxonomy" id="478820"/>
    <lineage>
        <taxon>Eukaryota</taxon>
        <taxon>Sar</taxon>
        <taxon>Stramenopiles</taxon>
        <taxon>Bigyra</taxon>
        <taxon>Opalozoa</taxon>
        <taxon>Opalinata</taxon>
        <taxon>Blastocystidae</taxon>
        <taxon>Blastocystis</taxon>
    </lineage>
</organism>
<evidence type="ECO:0000313" key="9">
    <source>
        <dbReference type="EMBL" id="OAO14780.1"/>
    </source>
</evidence>
<dbReference type="PANTHER" id="PTHR12189">
    <property type="entry name" value="MRNA GUANINE-7- METHYLTRANSFERASE"/>
    <property type="match status" value="1"/>
</dbReference>
<evidence type="ECO:0000256" key="2">
    <source>
        <dbReference type="ARBA" id="ARBA00022603"/>
    </source>
</evidence>
<dbReference type="Pfam" id="PF03291">
    <property type="entry name" value="mRNA_G-N7_MeTrfase"/>
    <property type="match status" value="1"/>
</dbReference>
<comment type="catalytic activity">
    <reaction evidence="7">
        <text>a 5'-end (5'-triphosphoguanosine)-ribonucleoside in mRNA + S-adenosyl-L-methionine = a 5'-end (N(7)-methyl 5'-triphosphoguanosine)-ribonucleoside in mRNA + S-adenosyl-L-homocysteine</text>
        <dbReference type="Rhea" id="RHEA:67008"/>
        <dbReference type="Rhea" id="RHEA-COMP:17166"/>
        <dbReference type="Rhea" id="RHEA-COMP:17167"/>
        <dbReference type="ChEBI" id="CHEBI:57856"/>
        <dbReference type="ChEBI" id="CHEBI:59789"/>
        <dbReference type="ChEBI" id="CHEBI:156461"/>
        <dbReference type="ChEBI" id="CHEBI:167617"/>
        <dbReference type="EC" id="2.1.1.56"/>
    </reaction>
</comment>
<dbReference type="EC" id="2.1.1.56" evidence="1"/>
<evidence type="ECO:0000256" key="1">
    <source>
        <dbReference type="ARBA" id="ARBA00011926"/>
    </source>
</evidence>
<dbReference type="GO" id="GO:0003723">
    <property type="term" value="F:RNA binding"/>
    <property type="evidence" value="ECO:0007669"/>
    <property type="project" value="UniProtKB-KW"/>
</dbReference>
<evidence type="ECO:0000256" key="4">
    <source>
        <dbReference type="ARBA" id="ARBA00022691"/>
    </source>
</evidence>
<comment type="caution">
    <text evidence="9">The sequence shown here is derived from an EMBL/GenBank/DDBJ whole genome shotgun (WGS) entry which is preliminary data.</text>
</comment>
<dbReference type="GO" id="GO:0005634">
    <property type="term" value="C:nucleus"/>
    <property type="evidence" value="ECO:0007669"/>
    <property type="project" value="TreeGrafter"/>
</dbReference>
<sequence>MNPPSKWTEHFSKKTSMVYYYNSEDHSSLWKVDAPERGWGRTLLDVKHPERGEKYVNIYTNRVFYSEADFKKHIQMSKETEFSSLAPATTDEKNLARQFYNKQDKTQEERKQSSILHLRSLNNWIKFTLIHDYGKQRSRVLDLACGKGGDLKKWKEQHISSYTGVDVADGSIRDAVERFRNMTNPGFPARFAVANLGTSDLSSFLETGERFDVVSCQFAMHYMFEQESWIRTFLHTISSHLVPGGHFIATLADCNALVRSIRSRSHLEGENYTWRNAICCVEMDEANLRRIDTASTNPFGIAYRFTLAESVNDVPEYLATTKCIEELGKEFHLKVVRKTNFLDYMREMLPKYRNEFVRMGVPNIRGELTLDEVDVAQMYCVLVMCKEQSEEDAYYQEDEEDRKPKGKNQKQISVNDIVFC</sequence>
<name>A0A196SCK7_BLAHN</name>
<dbReference type="AlphaFoldDB" id="A0A196SCK7"/>
<evidence type="ECO:0000259" key="8">
    <source>
        <dbReference type="PROSITE" id="PS51562"/>
    </source>
</evidence>
<dbReference type="GO" id="GO:0004482">
    <property type="term" value="F:mRNA 5'-cap (guanine-N7-)-methyltransferase activity"/>
    <property type="evidence" value="ECO:0007669"/>
    <property type="project" value="UniProtKB-EC"/>
</dbReference>
<dbReference type="CDD" id="cd02440">
    <property type="entry name" value="AdoMet_MTases"/>
    <property type="match status" value="1"/>
</dbReference>
<dbReference type="SUPFAM" id="SSF53335">
    <property type="entry name" value="S-adenosyl-L-methionine-dependent methyltransferases"/>
    <property type="match status" value="1"/>
</dbReference>
<dbReference type="EMBL" id="LXWW01000210">
    <property type="protein sequence ID" value="OAO14780.1"/>
    <property type="molecule type" value="Genomic_DNA"/>
</dbReference>
<gene>
    <name evidence="9" type="ORF">AV274_3484</name>
</gene>
<keyword evidence="5" id="KW-0694">RNA-binding</keyword>
<feature type="domain" description="MRNA cap 0 methyltransferase" evidence="8">
    <location>
        <begin position="113"/>
        <end position="387"/>
    </location>
</feature>
<dbReference type="PANTHER" id="PTHR12189:SF2">
    <property type="entry name" value="MRNA CAP GUANINE-N7 METHYLTRANSFERASE"/>
    <property type="match status" value="1"/>
</dbReference>
<evidence type="ECO:0000313" key="10">
    <source>
        <dbReference type="Proteomes" id="UP000078348"/>
    </source>
</evidence>
<reference evidence="9 10" key="1">
    <citation type="submission" date="2016-05" db="EMBL/GenBank/DDBJ databases">
        <title>Nuclear genome of Blastocystis sp. subtype 1 NandII.</title>
        <authorList>
            <person name="Gentekaki E."/>
            <person name="Curtis B."/>
            <person name="Stairs C."/>
            <person name="Eme L."/>
            <person name="Herman E."/>
            <person name="Klimes V."/>
            <person name="Arias M.C."/>
            <person name="Elias M."/>
            <person name="Hilliou F."/>
            <person name="Klute M."/>
            <person name="Malik S.-B."/>
            <person name="Pightling A."/>
            <person name="Rachubinski R."/>
            <person name="Salas D."/>
            <person name="Schlacht A."/>
            <person name="Suga H."/>
            <person name="Archibald J."/>
            <person name="Ball S.G."/>
            <person name="Clark G."/>
            <person name="Dacks J."/>
            <person name="Van Der Giezen M."/>
            <person name="Tsaousis A."/>
            <person name="Roger A."/>
        </authorList>
    </citation>
    <scope>NUCLEOTIDE SEQUENCE [LARGE SCALE GENOMIC DNA]</scope>
    <source>
        <strain evidence="10">ATCC 50177 / NandII</strain>
    </source>
</reference>
<keyword evidence="4" id="KW-0949">S-adenosyl-L-methionine</keyword>
<protein>
    <recommendedName>
        <fullName evidence="1">mRNA (guanine-N(7))-methyltransferase</fullName>
        <ecNumber evidence="1">2.1.1.56</ecNumber>
    </recommendedName>
</protein>
<dbReference type="InterPro" id="IPR029063">
    <property type="entry name" value="SAM-dependent_MTases_sf"/>
</dbReference>
<accession>A0A196SCK7</accession>